<name>A0A1R2B8G9_9CILI</name>
<evidence type="ECO:0000313" key="7">
    <source>
        <dbReference type="Proteomes" id="UP000187209"/>
    </source>
</evidence>
<feature type="domain" description="Protein kinase" evidence="5">
    <location>
        <begin position="73"/>
        <end position="330"/>
    </location>
</feature>
<dbReference type="InterPro" id="IPR011009">
    <property type="entry name" value="Kinase-like_dom_sf"/>
</dbReference>
<dbReference type="SMART" id="SM00220">
    <property type="entry name" value="S_TKc"/>
    <property type="match status" value="1"/>
</dbReference>
<comment type="caution">
    <text evidence="6">The sequence shown here is derived from an EMBL/GenBank/DDBJ whole genome shotgun (WGS) entry which is preliminary data.</text>
</comment>
<organism evidence="6 7">
    <name type="scientific">Stentor coeruleus</name>
    <dbReference type="NCBI Taxonomy" id="5963"/>
    <lineage>
        <taxon>Eukaryota</taxon>
        <taxon>Sar</taxon>
        <taxon>Alveolata</taxon>
        <taxon>Ciliophora</taxon>
        <taxon>Postciliodesmatophora</taxon>
        <taxon>Heterotrichea</taxon>
        <taxon>Heterotrichida</taxon>
        <taxon>Stentoridae</taxon>
        <taxon>Stentor</taxon>
    </lineage>
</organism>
<dbReference type="Proteomes" id="UP000187209">
    <property type="component" value="Unassembled WGS sequence"/>
</dbReference>
<evidence type="ECO:0000256" key="1">
    <source>
        <dbReference type="ARBA" id="ARBA00022741"/>
    </source>
</evidence>
<comment type="similarity">
    <text evidence="4">Belongs to the protein kinase superfamily.</text>
</comment>
<keyword evidence="2 3" id="KW-0067">ATP-binding</keyword>
<dbReference type="PROSITE" id="PS00108">
    <property type="entry name" value="PROTEIN_KINASE_ST"/>
    <property type="match status" value="1"/>
</dbReference>
<dbReference type="CDD" id="cd05117">
    <property type="entry name" value="STKc_CAMK"/>
    <property type="match status" value="1"/>
</dbReference>
<keyword evidence="7" id="KW-1185">Reference proteome</keyword>
<feature type="binding site" evidence="3">
    <location>
        <position position="102"/>
    </location>
    <ligand>
        <name>ATP</name>
        <dbReference type="ChEBI" id="CHEBI:30616"/>
    </ligand>
</feature>
<protein>
    <recommendedName>
        <fullName evidence="5">Protein kinase domain-containing protein</fullName>
    </recommendedName>
</protein>
<dbReference type="PANTHER" id="PTHR24347">
    <property type="entry name" value="SERINE/THREONINE-PROTEIN KINASE"/>
    <property type="match status" value="1"/>
</dbReference>
<proteinExistence type="inferred from homology"/>
<dbReference type="InterPro" id="IPR017441">
    <property type="entry name" value="Protein_kinase_ATP_BS"/>
</dbReference>
<dbReference type="GO" id="GO:0005524">
    <property type="term" value="F:ATP binding"/>
    <property type="evidence" value="ECO:0007669"/>
    <property type="project" value="UniProtKB-UniRule"/>
</dbReference>
<dbReference type="Gene3D" id="1.10.510.10">
    <property type="entry name" value="Transferase(Phosphotransferase) domain 1"/>
    <property type="match status" value="1"/>
</dbReference>
<dbReference type="Pfam" id="PF00069">
    <property type="entry name" value="Pkinase"/>
    <property type="match status" value="1"/>
</dbReference>
<gene>
    <name evidence="6" type="ORF">SteCoe_28310</name>
</gene>
<dbReference type="InterPro" id="IPR008271">
    <property type="entry name" value="Ser/Thr_kinase_AS"/>
</dbReference>
<keyword evidence="1 3" id="KW-0547">Nucleotide-binding</keyword>
<dbReference type="SUPFAM" id="SSF56112">
    <property type="entry name" value="Protein kinase-like (PK-like)"/>
    <property type="match status" value="1"/>
</dbReference>
<evidence type="ECO:0000256" key="3">
    <source>
        <dbReference type="PROSITE-ProRule" id="PRU10141"/>
    </source>
</evidence>
<dbReference type="OrthoDB" id="40902at2759"/>
<evidence type="ECO:0000259" key="5">
    <source>
        <dbReference type="PROSITE" id="PS50011"/>
    </source>
</evidence>
<dbReference type="FunFam" id="3.30.200.20:FF:000042">
    <property type="entry name" value="Aurora kinase A"/>
    <property type="match status" value="1"/>
</dbReference>
<evidence type="ECO:0000256" key="4">
    <source>
        <dbReference type="RuleBase" id="RU000304"/>
    </source>
</evidence>
<dbReference type="Gene3D" id="3.30.200.20">
    <property type="entry name" value="Phosphorylase Kinase, domain 1"/>
    <property type="match status" value="1"/>
</dbReference>
<sequence>MKKSVKTPKFMSTINWKKVEPFTEECSSDKRFGFRLGHKSIFQDFYTKNSSELDLWLDNLSKVSIMSDLEMDFAIIKQIGQGNYAEILLAEDLGSHKQFAIKNLSKNKFQKTVNGTLLVLNEIEIMRKFPHPNIINLYKVYESESIISLVLDYFPEGDLFQRLTKKNRLQEKNAAKLMMNLLEVLNFLHENHVIHRDLKLENVLMKTSDNDYEIKLCDFGLACISGDEQVLRCGSPGYIAPEILNRQSYSSKVDIFGAGVILYVLLSGRFPFHGKNTGDILLKNKQCILNFSEKCWRKISEYAIDFVKRLMDPDPYTRISAAEALRHPWFYHHNKKKDFLIETPMTNDIR</sequence>
<keyword evidence="4" id="KW-0808">Transferase</keyword>
<accession>A0A1R2B8G9</accession>
<dbReference type="AlphaFoldDB" id="A0A1R2B8G9"/>
<dbReference type="InterPro" id="IPR000719">
    <property type="entry name" value="Prot_kinase_dom"/>
</dbReference>
<evidence type="ECO:0000256" key="2">
    <source>
        <dbReference type="ARBA" id="ARBA00022840"/>
    </source>
</evidence>
<evidence type="ECO:0000313" key="6">
    <source>
        <dbReference type="EMBL" id="OMJ73083.1"/>
    </source>
</evidence>
<dbReference type="GO" id="GO:0004674">
    <property type="term" value="F:protein serine/threonine kinase activity"/>
    <property type="evidence" value="ECO:0007669"/>
    <property type="project" value="UniProtKB-KW"/>
</dbReference>
<dbReference type="FunFam" id="1.10.510.10:FF:000945">
    <property type="entry name" value="Uncharacterized protein"/>
    <property type="match status" value="1"/>
</dbReference>
<dbReference type="EMBL" id="MPUH01000848">
    <property type="protein sequence ID" value="OMJ73083.1"/>
    <property type="molecule type" value="Genomic_DNA"/>
</dbReference>
<dbReference type="PROSITE" id="PS50011">
    <property type="entry name" value="PROTEIN_KINASE_DOM"/>
    <property type="match status" value="1"/>
</dbReference>
<keyword evidence="4" id="KW-0418">Kinase</keyword>
<reference evidence="6 7" key="1">
    <citation type="submission" date="2016-11" db="EMBL/GenBank/DDBJ databases">
        <title>The macronuclear genome of Stentor coeruleus: a giant cell with tiny introns.</title>
        <authorList>
            <person name="Slabodnick M."/>
            <person name="Ruby J.G."/>
            <person name="Reiff S.B."/>
            <person name="Swart E.C."/>
            <person name="Gosai S."/>
            <person name="Prabakaran S."/>
            <person name="Witkowska E."/>
            <person name="Larue G.E."/>
            <person name="Fisher S."/>
            <person name="Freeman R.M."/>
            <person name="Gunawardena J."/>
            <person name="Chu W."/>
            <person name="Stover N.A."/>
            <person name="Gregory B.D."/>
            <person name="Nowacki M."/>
            <person name="Derisi J."/>
            <person name="Roy S.W."/>
            <person name="Marshall W.F."/>
            <person name="Sood P."/>
        </authorList>
    </citation>
    <scope>NUCLEOTIDE SEQUENCE [LARGE SCALE GENOMIC DNA]</scope>
    <source>
        <strain evidence="6">WM001</strain>
    </source>
</reference>
<keyword evidence="4" id="KW-0723">Serine/threonine-protein kinase</keyword>
<dbReference type="PROSITE" id="PS00107">
    <property type="entry name" value="PROTEIN_KINASE_ATP"/>
    <property type="match status" value="1"/>
</dbReference>